<comment type="caution">
    <text evidence="5">The sequence shown here is derived from an EMBL/GenBank/DDBJ whole genome shotgun (WGS) entry which is preliminary data.</text>
</comment>
<feature type="region of interest" description="Disordered" evidence="3">
    <location>
        <begin position="1"/>
        <end position="23"/>
    </location>
</feature>
<evidence type="ECO:0000256" key="3">
    <source>
        <dbReference type="SAM" id="MobiDB-lite"/>
    </source>
</evidence>
<evidence type="ECO:0000259" key="4">
    <source>
        <dbReference type="Pfam" id="PF13023"/>
    </source>
</evidence>
<dbReference type="InterPro" id="IPR006674">
    <property type="entry name" value="HD_domain"/>
</dbReference>
<dbReference type="PANTHER" id="PTHR11845">
    <property type="entry name" value="5'-DEOXYNUCLEOTIDASE HDDC2"/>
    <property type="match status" value="1"/>
</dbReference>
<dbReference type="Gene3D" id="1.10.3210.10">
    <property type="entry name" value="Hypothetical protein af1432"/>
    <property type="match status" value="1"/>
</dbReference>
<keyword evidence="1" id="KW-0479">Metal-binding</keyword>
<evidence type="ECO:0000313" key="5">
    <source>
        <dbReference type="EMBL" id="MBE3637721.1"/>
    </source>
</evidence>
<reference evidence="5" key="1">
    <citation type="submission" date="2020-09" db="EMBL/GenBank/DDBJ databases">
        <title>A novel bacterium of genus Mangrovicoccus, isolated from South China Sea.</title>
        <authorList>
            <person name="Huang H."/>
            <person name="Mo K."/>
            <person name="Hu Y."/>
        </authorList>
    </citation>
    <scope>NUCLEOTIDE SEQUENCE</scope>
    <source>
        <strain evidence="5">HB182678</strain>
    </source>
</reference>
<dbReference type="AlphaFoldDB" id="A0A8J6Z8D7"/>
<sequence>MEAERLRQVTRATPIGDGSRPENSAEHSWHLALFALVLGEHAAPGIDLNRVIRMLILHDIVEVDAGDMPIHGVVDAAAQEAAERRAADRIYGLLPADQGAELRALWDEFEAAETPEAQFAKALDRFQPPLLNLATDGVNWKRYEVTPEKIETRIAPAVRRGAPVLWDWIWPRITGFFAR</sequence>
<dbReference type="GO" id="GO:0002953">
    <property type="term" value="F:5'-deoxynucleotidase activity"/>
    <property type="evidence" value="ECO:0007669"/>
    <property type="project" value="InterPro"/>
</dbReference>
<dbReference type="EMBL" id="JACVXA010000011">
    <property type="protein sequence ID" value="MBE3637721.1"/>
    <property type="molecule type" value="Genomic_DNA"/>
</dbReference>
<dbReference type="SUPFAM" id="SSF109604">
    <property type="entry name" value="HD-domain/PDEase-like"/>
    <property type="match status" value="1"/>
</dbReference>
<proteinExistence type="predicted"/>
<dbReference type="Proteomes" id="UP000609121">
    <property type="component" value="Unassembled WGS sequence"/>
</dbReference>
<accession>A0A8J6Z8D7</accession>
<organism evidence="5 6">
    <name type="scientific">Mangrovicoccus algicola</name>
    <dbReference type="NCBI Taxonomy" id="2771008"/>
    <lineage>
        <taxon>Bacteria</taxon>
        <taxon>Pseudomonadati</taxon>
        <taxon>Pseudomonadota</taxon>
        <taxon>Alphaproteobacteria</taxon>
        <taxon>Rhodobacterales</taxon>
        <taxon>Paracoccaceae</taxon>
        <taxon>Mangrovicoccus</taxon>
    </lineage>
</organism>
<dbReference type="GO" id="GO:0046872">
    <property type="term" value="F:metal ion binding"/>
    <property type="evidence" value="ECO:0007669"/>
    <property type="project" value="UniProtKB-KW"/>
</dbReference>
<evidence type="ECO:0000256" key="2">
    <source>
        <dbReference type="ARBA" id="ARBA00022801"/>
    </source>
</evidence>
<name>A0A8J6Z8D7_9RHOB</name>
<feature type="domain" description="HD" evidence="4">
    <location>
        <begin position="3"/>
        <end position="166"/>
    </location>
</feature>
<evidence type="ECO:0000256" key="1">
    <source>
        <dbReference type="ARBA" id="ARBA00022723"/>
    </source>
</evidence>
<dbReference type="InterPro" id="IPR039356">
    <property type="entry name" value="YfbR/HDDC2"/>
</dbReference>
<dbReference type="PANTHER" id="PTHR11845:SF13">
    <property type="entry name" value="5'-DEOXYNUCLEOTIDASE HDDC2"/>
    <property type="match status" value="1"/>
</dbReference>
<dbReference type="GO" id="GO:0005737">
    <property type="term" value="C:cytoplasm"/>
    <property type="evidence" value="ECO:0007669"/>
    <property type="project" value="TreeGrafter"/>
</dbReference>
<gene>
    <name evidence="5" type="ORF">ICN82_05805</name>
</gene>
<keyword evidence="2" id="KW-0378">Hydrolase</keyword>
<dbReference type="Pfam" id="PF13023">
    <property type="entry name" value="HD_3"/>
    <property type="match status" value="1"/>
</dbReference>
<protein>
    <submittedName>
        <fullName evidence="5">HD domain-containing protein</fullName>
    </submittedName>
</protein>
<keyword evidence="6" id="KW-1185">Reference proteome</keyword>
<evidence type="ECO:0000313" key="6">
    <source>
        <dbReference type="Proteomes" id="UP000609121"/>
    </source>
</evidence>